<comment type="caution">
    <text evidence="3">The sequence shown here is derived from an EMBL/GenBank/DDBJ whole genome shotgun (WGS) entry which is preliminary data.</text>
</comment>
<gene>
    <name evidence="3" type="ORF">FGL95_11845</name>
</gene>
<dbReference type="InterPro" id="IPR013538">
    <property type="entry name" value="ASHA1/2-like_C"/>
</dbReference>
<dbReference type="EMBL" id="VCQU01000003">
    <property type="protein sequence ID" value="NMN95726.1"/>
    <property type="molecule type" value="Genomic_DNA"/>
</dbReference>
<dbReference type="InterPro" id="IPR023393">
    <property type="entry name" value="START-like_dom_sf"/>
</dbReference>
<organism evidence="3 4">
    <name type="scientific">Antrihabitans stalactiti</name>
    <dbReference type="NCBI Taxonomy" id="2584121"/>
    <lineage>
        <taxon>Bacteria</taxon>
        <taxon>Bacillati</taxon>
        <taxon>Actinomycetota</taxon>
        <taxon>Actinomycetes</taxon>
        <taxon>Mycobacteriales</taxon>
        <taxon>Nocardiaceae</taxon>
        <taxon>Antrihabitans</taxon>
    </lineage>
</organism>
<dbReference type="CDD" id="cd08899">
    <property type="entry name" value="SRPBCC_CalC_Aha1-like_6"/>
    <property type="match status" value="1"/>
</dbReference>
<reference evidence="3 4" key="2">
    <citation type="submission" date="2020-06" db="EMBL/GenBank/DDBJ databases">
        <title>Antribacter stalactiti gen. nov., sp. nov., a new member of the family Nacardiaceae isolated from a cave.</title>
        <authorList>
            <person name="Kim I.S."/>
        </authorList>
    </citation>
    <scope>NUCLEOTIDE SEQUENCE [LARGE SCALE GENOMIC DNA]</scope>
    <source>
        <strain evidence="3 4">YC2-7</strain>
    </source>
</reference>
<dbReference type="Gene3D" id="3.30.530.20">
    <property type="match status" value="1"/>
</dbReference>
<reference evidence="3 4" key="1">
    <citation type="submission" date="2019-05" db="EMBL/GenBank/DDBJ databases">
        <authorList>
            <person name="Lee S.D."/>
        </authorList>
    </citation>
    <scope>NUCLEOTIDE SEQUENCE [LARGE SCALE GENOMIC DNA]</scope>
    <source>
        <strain evidence="3 4">YC2-7</strain>
    </source>
</reference>
<keyword evidence="4" id="KW-1185">Reference proteome</keyword>
<dbReference type="RefSeq" id="WP_169586851.1">
    <property type="nucleotide sequence ID" value="NZ_VCQU01000003.1"/>
</dbReference>
<evidence type="ECO:0000313" key="4">
    <source>
        <dbReference type="Proteomes" id="UP000535543"/>
    </source>
</evidence>
<feature type="domain" description="Activator of Hsp90 ATPase homologue 1/2-like C-terminal" evidence="2">
    <location>
        <begin position="34"/>
        <end position="135"/>
    </location>
</feature>
<dbReference type="AlphaFoldDB" id="A0A848KDB2"/>
<protein>
    <submittedName>
        <fullName evidence="3">SRPBCC family protein</fullName>
    </submittedName>
</protein>
<dbReference type="Proteomes" id="UP000535543">
    <property type="component" value="Unassembled WGS sequence"/>
</dbReference>
<proteinExistence type="inferred from homology"/>
<evidence type="ECO:0000313" key="3">
    <source>
        <dbReference type="EMBL" id="NMN95726.1"/>
    </source>
</evidence>
<sequence>MTTRNYRPGPLQRVELTADGTRWALTFQREFPQSPESVWSALTAPDEHARWSPYIADRNLASTGPALLIMNDGGNHVELDGTVTIADAPKLLEHAWATDVLRWQLDPTDSGGTRLTLTHTTDDKDSSAMLAAGWHIGLDVAALALDGTPIGRIVGTDALDYGWRELNVAYSEQLGVAVAEPPV</sequence>
<evidence type="ECO:0000256" key="1">
    <source>
        <dbReference type="ARBA" id="ARBA00006817"/>
    </source>
</evidence>
<name>A0A848KDB2_9NOCA</name>
<dbReference type="SUPFAM" id="SSF55961">
    <property type="entry name" value="Bet v1-like"/>
    <property type="match status" value="1"/>
</dbReference>
<comment type="similarity">
    <text evidence="1">Belongs to the AHA1 family.</text>
</comment>
<dbReference type="Pfam" id="PF08327">
    <property type="entry name" value="AHSA1"/>
    <property type="match status" value="1"/>
</dbReference>
<evidence type="ECO:0000259" key="2">
    <source>
        <dbReference type="Pfam" id="PF08327"/>
    </source>
</evidence>
<accession>A0A848KDB2</accession>